<dbReference type="AlphaFoldDB" id="A0A5M3XZ32"/>
<sequence>MSNFVLIPGGGSGPGYWSLLEAELRRRGHGTIAVDLPYEDEKAGLEEYADAAVTAIGDRRDLVVVAHSYGGFTGPLICDRLPVELLVFVAGMIPRPGENPGDWWQNTGHEAALRESHLRDGRDPDGQDAYALFLHDVPRDIADASLEDSRDQADTSAKAPWPGQALPNVPTRALICTDDRFFPVDFMRAVVHDRLGITPDEMPGSHMPMLSRPAELADRLEFFRGA</sequence>
<keyword evidence="3" id="KW-1185">Reference proteome</keyword>
<proteinExistence type="predicted"/>
<feature type="domain" description="AB hydrolase-1" evidence="1">
    <location>
        <begin position="4"/>
        <end position="218"/>
    </location>
</feature>
<comment type="caution">
    <text evidence="2">The sequence shown here is derived from an EMBL/GenBank/DDBJ whole genome shotgun (WGS) entry which is preliminary data.</text>
</comment>
<evidence type="ECO:0000259" key="1">
    <source>
        <dbReference type="Pfam" id="PF12697"/>
    </source>
</evidence>
<reference evidence="2 3" key="1">
    <citation type="submission" date="2019-10" db="EMBL/GenBank/DDBJ databases">
        <title>Whole genome shotgun sequence of Acrocarpospora pleiomorpha NBRC 16267.</title>
        <authorList>
            <person name="Ichikawa N."/>
            <person name="Kimura A."/>
            <person name="Kitahashi Y."/>
            <person name="Komaki H."/>
            <person name="Oguchi A."/>
        </authorList>
    </citation>
    <scope>NUCLEOTIDE SEQUENCE [LARGE SCALE GENOMIC DNA]</scope>
    <source>
        <strain evidence="2 3">NBRC 16267</strain>
    </source>
</reference>
<keyword evidence="2" id="KW-0378">Hydrolase</keyword>
<dbReference type="InterPro" id="IPR029058">
    <property type="entry name" value="AB_hydrolase_fold"/>
</dbReference>
<evidence type="ECO:0000313" key="2">
    <source>
        <dbReference type="EMBL" id="GES24801.1"/>
    </source>
</evidence>
<dbReference type="RefSeq" id="WP_155349618.1">
    <property type="nucleotide sequence ID" value="NZ_BAAAHM010000055.1"/>
</dbReference>
<organism evidence="2 3">
    <name type="scientific">Acrocarpospora pleiomorpha</name>
    <dbReference type="NCBI Taxonomy" id="90975"/>
    <lineage>
        <taxon>Bacteria</taxon>
        <taxon>Bacillati</taxon>
        <taxon>Actinomycetota</taxon>
        <taxon>Actinomycetes</taxon>
        <taxon>Streptosporangiales</taxon>
        <taxon>Streptosporangiaceae</taxon>
        <taxon>Acrocarpospora</taxon>
    </lineage>
</organism>
<dbReference type="Proteomes" id="UP000377595">
    <property type="component" value="Unassembled WGS sequence"/>
</dbReference>
<gene>
    <name evidence="2" type="ORF">Aple_077000</name>
</gene>
<protein>
    <submittedName>
        <fullName evidence="2">Alpha/beta hydrolase</fullName>
    </submittedName>
</protein>
<dbReference type="PANTHER" id="PTHR37017:SF11">
    <property type="entry name" value="ESTERASE_LIPASE_THIOESTERASE DOMAIN-CONTAINING PROTEIN"/>
    <property type="match status" value="1"/>
</dbReference>
<dbReference type="SUPFAM" id="SSF53474">
    <property type="entry name" value="alpha/beta-Hydrolases"/>
    <property type="match status" value="1"/>
</dbReference>
<dbReference type="InterPro" id="IPR052897">
    <property type="entry name" value="Sec-Metab_Biosynth_Hydrolase"/>
</dbReference>
<dbReference type="InterPro" id="IPR000073">
    <property type="entry name" value="AB_hydrolase_1"/>
</dbReference>
<dbReference type="EMBL" id="BLAF01000057">
    <property type="protein sequence ID" value="GES24801.1"/>
    <property type="molecule type" value="Genomic_DNA"/>
</dbReference>
<name>A0A5M3XZ32_9ACTN</name>
<dbReference type="OrthoDB" id="9773549at2"/>
<dbReference type="Pfam" id="PF12697">
    <property type="entry name" value="Abhydrolase_6"/>
    <property type="match status" value="1"/>
</dbReference>
<dbReference type="PANTHER" id="PTHR37017">
    <property type="entry name" value="AB HYDROLASE-1 DOMAIN-CONTAINING PROTEIN-RELATED"/>
    <property type="match status" value="1"/>
</dbReference>
<dbReference type="GO" id="GO:0016787">
    <property type="term" value="F:hydrolase activity"/>
    <property type="evidence" value="ECO:0007669"/>
    <property type="project" value="UniProtKB-KW"/>
</dbReference>
<evidence type="ECO:0000313" key="3">
    <source>
        <dbReference type="Proteomes" id="UP000377595"/>
    </source>
</evidence>
<dbReference type="Gene3D" id="3.40.50.1820">
    <property type="entry name" value="alpha/beta hydrolase"/>
    <property type="match status" value="1"/>
</dbReference>
<accession>A0A5M3XZ32</accession>